<proteinExistence type="predicted"/>
<comment type="caution">
    <text evidence="3">The sequence shown here is derived from an EMBL/GenBank/DDBJ whole genome shotgun (WGS) entry which is preliminary data.</text>
</comment>
<feature type="compositionally biased region" description="Low complexity" evidence="1">
    <location>
        <begin position="269"/>
        <end position="280"/>
    </location>
</feature>
<accession>A0AAN6S2N1</accession>
<dbReference type="EMBL" id="MU853821">
    <property type="protein sequence ID" value="KAK3938867.1"/>
    <property type="molecule type" value="Genomic_DNA"/>
</dbReference>
<evidence type="ECO:0000256" key="1">
    <source>
        <dbReference type="SAM" id="MobiDB-lite"/>
    </source>
</evidence>
<name>A0AAN6S2N1_9PEZI</name>
<evidence type="ECO:0000259" key="2">
    <source>
        <dbReference type="Pfam" id="PF22942"/>
    </source>
</evidence>
<feature type="region of interest" description="Disordered" evidence="1">
    <location>
        <begin position="103"/>
        <end position="144"/>
    </location>
</feature>
<evidence type="ECO:0000313" key="4">
    <source>
        <dbReference type="Proteomes" id="UP001303473"/>
    </source>
</evidence>
<keyword evidence="4" id="KW-1185">Reference proteome</keyword>
<dbReference type="PANTHER" id="PTHR46411">
    <property type="entry name" value="FAMILY ATPASE, PUTATIVE-RELATED"/>
    <property type="match status" value="1"/>
</dbReference>
<feature type="region of interest" description="Disordered" evidence="1">
    <location>
        <begin position="265"/>
        <end position="290"/>
    </location>
</feature>
<feature type="compositionally biased region" description="Basic and acidic residues" evidence="1">
    <location>
        <begin position="281"/>
        <end position="290"/>
    </location>
</feature>
<organism evidence="3 4">
    <name type="scientific">Diplogelasinospora grovesii</name>
    <dbReference type="NCBI Taxonomy" id="303347"/>
    <lineage>
        <taxon>Eukaryota</taxon>
        <taxon>Fungi</taxon>
        <taxon>Dikarya</taxon>
        <taxon>Ascomycota</taxon>
        <taxon>Pezizomycotina</taxon>
        <taxon>Sordariomycetes</taxon>
        <taxon>Sordariomycetidae</taxon>
        <taxon>Sordariales</taxon>
        <taxon>Diplogelasinosporaceae</taxon>
        <taxon>Diplogelasinospora</taxon>
    </lineage>
</organism>
<feature type="domain" description="DUF7025" evidence="2">
    <location>
        <begin position="324"/>
        <end position="430"/>
    </location>
</feature>
<protein>
    <recommendedName>
        <fullName evidence="2">DUF7025 domain-containing protein</fullName>
    </recommendedName>
</protein>
<dbReference type="PANTHER" id="PTHR46411:SF2">
    <property type="entry name" value="AAA+ ATPASE DOMAIN-CONTAINING PROTEIN"/>
    <property type="match status" value="1"/>
</dbReference>
<sequence>MNDPELLTRRRLGIDGLVDRRKGKPRRGLFGLISGHEELSRSDIRSYTGQAIRVLERELKSLKEEEEAIQELQSDREQLQSLQRLQRRWESERSELLQKQAELERLSRAEQPSVTDEAKSRATKLPEPEPEPAPEPKAVKEPPAPVYAKAELNYVGWEDFRQCSTSFLDSGDAFAIDVLEGEPIGGNPGSTPHVPGQKPLPERIRINSKHIVKLLSRIDSENIMSSTYSLAQSLVMIRPYKALDYFDDPIRQKLQELEAKFGGRITSTPSDAAEAPASAEPPKDKKDAKEERNEFTYSITAYQHLKCLVQFMDTQIREKIAYLRSDRCKTVAFTEIWYLFRPGDEVIEQTLRQAYRVISVSSPNHQVVPPWRTNWSEKEKLQEEMPVVLQCVYIDFDGKQLGPVLRKVRFPRYDGEREVTSLEIFPLRFAGKKDAGKPEKTDAPGETFRDRLIARGKMFVDMTSFKHMHYGGLTLDTRDEVDSNVVVDFEEAFSQYQAKKVQQDPSSAELEWRPTLKSLIGLALEEERKPLKPLSSLNPLNSLKPLSS</sequence>
<gene>
    <name evidence="3" type="ORF">QBC46DRAFT_316985</name>
</gene>
<reference evidence="4" key="1">
    <citation type="journal article" date="2023" name="Mol. Phylogenet. Evol.">
        <title>Genome-scale phylogeny and comparative genomics of the fungal order Sordariales.</title>
        <authorList>
            <person name="Hensen N."/>
            <person name="Bonometti L."/>
            <person name="Westerberg I."/>
            <person name="Brannstrom I.O."/>
            <person name="Guillou S."/>
            <person name="Cros-Aarteil S."/>
            <person name="Calhoun S."/>
            <person name="Haridas S."/>
            <person name="Kuo A."/>
            <person name="Mondo S."/>
            <person name="Pangilinan J."/>
            <person name="Riley R."/>
            <person name="LaButti K."/>
            <person name="Andreopoulos B."/>
            <person name="Lipzen A."/>
            <person name="Chen C."/>
            <person name="Yan M."/>
            <person name="Daum C."/>
            <person name="Ng V."/>
            <person name="Clum A."/>
            <person name="Steindorff A."/>
            <person name="Ohm R.A."/>
            <person name="Martin F."/>
            <person name="Silar P."/>
            <person name="Natvig D.O."/>
            <person name="Lalanne C."/>
            <person name="Gautier V."/>
            <person name="Ament-Velasquez S.L."/>
            <person name="Kruys A."/>
            <person name="Hutchinson M.I."/>
            <person name="Powell A.J."/>
            <person name="Barry K."/>
            <person name="Miller A.N."/>
            <person name="Grigoriev I.V."/>
            <person name="Debuchy R."/>
            <person name="Gladieux P."/>
            <person name="Hiltunen Thoren M."/>
            <person name="Johannesson H."/>
        </authorList>
    </citation>
    <scope>NUCLEOTIDE SEQUENCE [LARGE SCALE GENOMIC DNA]</scope>
    <source>
        <strain evidence="4">CBS 340.73</strain>
    </source>
</reference>
<feature type="compositionally biased region" description="Basic and acidic residues" evidence="1">
    <location>
        <begin position="116"/>
        <end position="127"/>
    </location>
</feature>
<dbReference type="Pfam" id="PF22942">
    <property type="entry name" value="DUF7025"/>
    <property type="match status" value="1"/>
</dbReference>
<dbReference type="InterPro" id="IPR054289">
    <property type="entry name" value="DUF7025"/>
</dbReference>
<evidence type="ECO:0000313" key="3">
    <source>
        <dbReference type="EMBL" id="KAK3938867.1"/>
    </source>
</evidence>
<dbReference type="Proteomes" id="UP001303473">
    <property type="component" value="Unassembled WGS sequence"/>
</dbReference>
<dbReference type="AlphaFoldDB" id="A0AAN6S2N1"/>